<feature type="domain" description="Xylose isomerase-like TIM barrel" evidence="1">
    <location>
        <begin position="22"/>
        <end position="256"/>
    </location>
</feature>
<proteinExistence type="predicted"/>
<dbReference type="InterPro" id="IPR013022">
    <property type="entry name" value="Xyl_isomerase-like_TIM-brl"/>
</dbReference>
<dbReference type="Proteomes" id="UP000562982">
    <property type="component" value="Unassembled WGS sequence"/>
</dbReference>
<comment type="caution">
    <text evidence="3">The sequence shown here is derived from an EMBL/GenBank/DDBJ whole genome shotgun (WGS) entry which is preliminary data.</text>
</comment>
<dbReference type="Proteomes" id="UP000254958">
    <property type="component" value="Unassembled WGS sequence"/>
</dbReference>
<evidence type="ECO:0000313" key="2">
    <source>
        <dbReference type="EMBL" id="MBB2187047.1"/>
    </source>
</evidence>
<protein>
    <submittedName>
        <fullName evidence="3">Sugar phosphate isomerase/epimerase</fullName>
    </submittedName>
</protein>
<organism evidence="3 4">
    <name type="scientific">Gluconacetobacter liquefaciens</name>
    <name type="common">Acetobacter liquefaciens</name>
    <dbReference type="NCBI Taxonomy" id="89584"/>
    <lineage>
        <taxon>Bacteria</taxon>
        <taxon>Pseudomonadati</taxon>
        <taxon>Pseudomonadota</taxon>
        <taxon>Alphaproteobacteria</taxon>
        <taxon>Acetobacterales</taxon>
        <taxon>Acetobacteraceae</taxon>
        <taxon>Gluconacetobacter</taxon>
    </lineage>
</organism>
<sequence length="285" mass="30149">MARDLALAHLTTITLSPPEMIRVAARTGFQAVGLRLIRVTPTSPGYPLMDDPASMRATRSALRETGLRVHDIEFVKIEPGLDVSSLESFCAAGAALGASRIIAAPYDPDLGRLADRYATLCALAAGYGLGVVLEFFPWTVVPGLADALEIRRRARAPANGGVLVDALHFYRSGSRLADLDGQDASVLPFLHLCDGPARGGDTLQERLLEARAERLAPGDGALALRALIEKMPVGIPISLEVPMDRMTAECGVEAVARHVHQATIHLLGSLDGSSSPPAPHSTPTS</sequence>
<dbReference type="AlphaFoldDB" id="A0A370FZF4"/>
<dbReference type="Gene3D" id="3.20.20.150">
    <property type="entry name" value="Divalent-metal-dependent TIM barrel enzymes"/>
    <property type="match status" value="1"/>
</dbReference>
<dbReference type="SUPFAM" id="SSF51658">
    <property type="entry name" value="Xylose isomerase-like"/>
    <property type="match status" value="1"/>
</dbReference>
<evidence type="ECO:0000313" key="3">
    <source>
        <dbReference type="EMBL" id="RDI37021.1"/>
    </source>
</evidence>
<reference evidence="3 4" key="1">
    <citation type="submission" date="2018-07" db="EMBL/GenBank/DDBJ databases">
        <title>Genomic Encyclopedia of Type Strains, Phase IV (KMG-IV): sequencing the most valuable type-strain genomes for metagenomic binning, comparative biology and taxonomic classification.</title>
        <authorList>
            <person name="Goeker M."/>
        </authorList>
    </citation>
    <scope>NUCLEOTIDE SEQUENCE [LARGE SCALE GENOMIC DNA]</scope>
    <source>
        <strain evidence="3 4">DSM 5603</strain>
    </source>
</reference>
<gene>
    <name evidence="3" type="ORF">C7453_10767</name>
    <name evidence="2" type="ORF">HLH32_11755</name>
</gene>
<dbReference type="PANTHER" id="PTHR12110:SF48">
    <property type="entry name" value="BLL3656 PROTEIN"/>
    <property type="match status" value="1"/>
</dbReference>
<dbReference type="InterPro" id="IPR050312">
    <property type="entry name" value="IolE/XylAMocC-like"/>
</dbReference>
<accession>A0A370FZF4</accession>
<dbReference type="EMBL" id="JABEQI010000006">
    <property type="protein sequence ID" value="MBB2187047.1"/>
    <property type="molecule type" value="Genomic_DNA"/>
</dbReference>
<dbReference type="EMBL" id="QQAW01000007">
    <property type="protein sequence ID" value="RDI37021.1"/>
    <property type="molecule type" value="Genomic_DNA"/>
</dbReference>
<dbReference type="GO" id="GO:0016853">
    <property type="term" value="F:isomerase activity"/>
    <property type="evidence" value="ECO:0007669"/>
    <property type="project" value="UniProtKB-KW"/>
</dbReference>
<keyword evidence="4" id="KW-1185">Reference proteome</keyword>
<reference evidence="2 5" key="2">
    <citation type="submission" date="2020-04" db="EMBL/GenBank/DDBJ databases">
        <title>Description of novel Gluconacetobacter.</title>
        <authorList>
            <person name="Sombolestani A."/>
        </authorList>
    </citation>
    <scope>NUCLEOTIDE SEQUENCE [LARGE SCALE GENOMIC DNA]</scope>
    <source>
        <strain evidence="2 5">LMG 1382</strain>
    </source>
</reference>
<evidence type="ECO:0000313" key="5">
    <source>
        <dbReference type="Proteomes" id="UP000562982"/>
    </source>
</evidence>
<name>A0A370FZF4_GLULI</name>
<keyword evidence="3" id="KW-0413">Isomerase</keyword>
<dbReference type="PANTHER" id="PTHR12110">
    <property type="entry name" value="HYDROXYPYRUVATE ISOMERASE"/>
    <property type="match status" value="1"/>
</dbReference>
<evidence type="ECO:0000259" key="1">
    <source>
        <dbReference type="Pfam" id="PF01261"/>
    </source>
</evidence>
<dbReference type="Pfam" id="PF01261">
    <property type="entry name" value="AP_endonuc_2"/>
    <property type="match status" value="1"/>
</dbReference>
<evidence type="ECO:0000313" key="4">
    <source>
        <dbReference type="Proteomes" id="UP000254958"/>
    </source>
</evidence>
<dbReference type="InterPro" id="IPR036237">
    <property type="entry name" value="Xyl_isomerase-like_sf"/>
</dbReference>
<dbReference type="RefSeq" id="WP_114727943.1">
    <property type="nucleotide sequence ID" value="NZ_BJMI01000055.1"/>
</dbReference>
<dbReference type="OrthoDB" id="9072761at2"/>